<keyword evidence="1" id="KW-0547">Nucleotide-binding</keyword>
<reference evidence="4" key="1">
    <citation type="submission" date="2016-10" db="EMBL/GenBank/DDBJ databases">
        <authorList>
            <person name="Varghese N."/>
            <person name="Submissions S."/>
        </authorList>
    </citation>
    <scope>NUCLEOTIDE SEQUENCE [LARGE SCALE GENOMIC DNA]</scope>
    <source>
        <strain evidence="4">CGMCC 1.8946</strain>
    </source>
</reference>
<name>A0A1G4SC78_9BACL</name>
<evidence type="ECO:0000313" key="3">
    <source>
        <dbReference type="EMBL" id="SCW66710.1"/>
    </source>
</evidence>
<dbReference type="AlphaFoldDB" id="A0A1G4SC78"/>
<dbReference type="EMBL" id="FMTT01000026">
    <property type="protein sequence ID" value="SCW66710.1"/>
    <property type="molecule type" value="Genomic_DNA"/>
</dbReference>
<sequence length="132" mass="15375">MIWVPHEMTVGHPQDFDVKYRLYSYEEGGRKNPPRQGYRCDFSYDGDDITKTGIYMIHPEFEDEQGEIILDREMPIALDGTARMWIVIPEMREAVHRHRIQVGVKGYFMEGSRKVGEVEVIKVVGLFTNPVK</sequence>
<accession>A0A1G4SC78</accession>
<dbReference type="Gene3D" id="2.40.30.10">
    <property type="entry name" value="Translation factors"/>
    <property type="match status" value="1"/>
</dbReference>
<dbReference type="InterPro" id="IPR009001">
    <property type="entry name" value="Transl_elong_EF1A/Init_IF2_C"/>
</dbReference>
<keyword evidence="4" id="KW-1185">Reference proteome</keyword>
<dbReference type="Proteomes" id="UP000198601">
    <property type="component" value="Unassembled WGS sequence"/>
</dbReference>
<organism evidence="3 4">
    <name type="scientific">Paenibacillus tianmuensis</name>
    <dbReference type="NCBI Taxonomy" id="624147"/>
    <lineage>
        <taxon>Bacteria</taxon>
        <taxon>Bacillati</taxon>
        <taxon>Bacillota</taxon>
        <taxon>Bacilli</taxon>
        <taxon>Bacillales</taxon>
        <taxon>Paenibacillaceae</taxon>
        <taxon>Paenibacillus</taxon>
    </lineage>
</organism>
<proteinExistence type="predicted"/>
<evidence type="ECO:0000256" key="1">
    <source>
        <dbReference type="ARBA" id="ARBA00022741"/>
    </source>
</evidence>
<evidence type="ECO:0000313" key="4">
    <source>
        <dbReference type="Proteomes" id="UP000198601"/>
    </source>
</evidence>
<gene>
    <name evidence="3" type="ORF">SAMN04487970_102648</name>
</gene>
<protein>
    <submittedName>
        <fullName evidence="3">Uncharacterized protein</fullName>
    </submittedName>
</protein>
<keyword evidence="2" id="KW-0342">GTP-binding</keyword>
<evidence type="ECO:0000256" key="2">
    <source>
        <dbReference type="ARBA" id="ARBA00023134"/>
    </source>
</evidence>
<dbReference type="GO" id="GO:0005525">
    <property type="term" value="F:GTP binding"/>
    <property type="evidence" value="ECO:0007669"/>
    <property type="project" value="UniProtKB-KW"/>
</dbReference>
<dbReference type="SUPFAM" id="SSF50465">
    <property type="entry name" value="EF-Tu/eEF-1alpha/eIF2-gamma C-terminal domain"/>
    <property type="match status" value="1"/>
</dbReference>